<evidence type="ECO:0000256" key="9">
    <source>
        <dbReference type="ARBA" id="ARBA00022723"/>
    </source>
</evidence>
<evidence type="ECO:0000256" key="14">
    <source>
        <dbReference type="ARBA" id="ARBA00049402"/>
    </source>
</evidence>
<dbReference type="Proteomes" id="UP000306196">
    <property type="component" value="Unassembled WGS sequence"/>
</dbReference>
<dbReference type="Pfam" id="PF00156">
    <property type="entry name" value="Pribosyltran"/>
    <property type="match status" value="1"/>
</dbReference>
<dbReference type="InterPro" id="IPR029057">
    <property type="entry name" value="PRTase-like"/>
</dbReference>
<keyword evidence="8 15" id="KW-0808">Transferase</keyword>
<dbReference type="EMBL" id="VAUV01000007">
    <property type="protein sequence ID" value="TLD70757.1"/>
    <property type="molecule type" value="Genomic_DNA"/>
</dbReference>
<evidence type="ECO:0000313" key="18">
    <source>
        <dbReference type="Proteomes" id="UP000306196"/>
    </source>
</evidence>
<dbReference type="CDD" id="cd06223">
    <property type="entry name" value="PRTases_typeI"/>
    <property type="match status" value="1"/>
</dbReference>
<dbReference type="RefSeq" id="WP_138086227.1">
    <property type="nucleotide sequence ID" value="NZ_VAUV01000007.1"/>
</dbReference>
<comment type="caution">
    <text evidence="17">The sequence shown here is derived from an EMBL/GenBank/DDBJ whole genome shotgun (WGS) entry which is preliminary data.</text>
</comment>
<reference evidence="17 18" key="1">
    <citation type="submission" date="2019-05" db="EMBL/GenBank/DDBJ databases">
        <title>Verrucobacter flavum gen. nov., sp. nov. a new member of the family Verrucomicrobiaceae.</title>
        <authorList>
            <person name="Szuroczki S."/>
            <person name="Abbaszade G."/>
            <person name="Szabo A."/>
            <person name="Felfoldi T."/>
            <person name="Schumann P."/>
            <person name="Boka K."/>
            <person name="Keki Z."/>
            <person name="Toumi M."/>
            <person name="Toth E."/>
        </authorList>
    </citation>
    <scope>NUCLEOTIDE SEQUENCE [LARGE SCALE GENOMIC DNA]</scope>
    <source>
        <strain evidence="17 18">MG-N-17</strain>
    </source>
</reference>
<evidence type="ECO:0000256" key="4">
    <source>
        <dbReference type="ARBA" id="ARBA00008391"/>
    </source>
</evidence>
<accession>A0A5R8KES1</accession>
<evidence type="ECO:0000313" key="17">
    <source>
        <dbReference type="EMBL" id="TLD70757.1"/>
    </source>
</evidence>
<dbReference type="InterPro" id="IPR000836">
    <property type="entry name" value="PRTase_dom"/>
</dbReference>
<evidence type="ECO:0000256" key="5">
    <source>
        <dbReference type="ARBA" id="ARBA00011895"/>
    </source>
</evidence>
<dbReference type="GO" id="GO:0032263">
    <property type="term" value="P:GMP salvage"/>
    <property type="evidence" value="ECO:0007669"/>
    <property type="project" value="TreeGrafter"/>
</dbReference>
<dbReference type="AlphaFoldDB" id="A0A5R8KES1"/>
<keyword evidence="18" id="KW-1185">Reference proteome</keyword>
<dbReference type="Gene3D" id="3.40.50.2020">
    <property type="match status" value="1"/>
</dbReference>
<protein>
    <recommendedName>
        <fullName evidence="5 15">Hypoxanthine phosphoribosyltransferase</fullName>
        <ecNumber evidence="5 15">2.4.2.8</ecNumber>
    </recommendedName>
</protein>
<dbReference type="PANTHER" id="PTHR43340">
    <property type="entry name" value="HYPOXANTHINE-GUANINE PHOSPHORIBOSYLTRANSFERASE"/>
    <property type="match status" value="1"/>
</dbReference>
<dbReference type="GO" id="GO:0005829">
    <property type="term" value="C:cytosol"/>
    <property type="evidence" value="ECO:0007669"/>
    <property type="project" value="TreeGrafter"/>
</dbReference>
<organism evidence="17 18">
    <name type="scientific">Phragmitibacter flavus</name>
    <dbReference type="NCBI Taxonomy" id="2576071"/>
    <lineage>
        <taxon>Bacteria</taxon>
        <taxon>Pseudomonadati</taxon>
        <taxon>Verrucomicrobiota</taxon>
        <taxon>Verrucomicrobiia</taxon>
        <taxon>Verrucomicrobiales</taxon>
        <taxon>Verrucomicrobiaceae</taxon>
        <taxon>Phragmitibacter</taxon>
    </lineage>
</organism>
<evidence type="ECO:0000256" key="1">
    <source>
        <dbReference type="ARBA" id="ARBA00001946"/>
    </source>
</evidence>
<dbReference type="GO" id="GO:0006178">
    <property type="term" value="P:guanine salvage"/>
    <property type="evidence" value="ECO:0007669"/>
    <property type="project" value="TreeGrafter"/>
</dbReference>
<sequence>MNHSTAGVLSDLEQVLIDPVQIQLRVTQLAHQIHRDFEGRNLSVVALMDGSLFFVADLLRHMDIPIQLHTLTVSSYHGGTTSSGRLQLAQQLPFALKTPHVLLIDDILDTGLTLASVRDRLIEEFQPEKLRTVVLLNKEARRKADIHADYVGFEIEDQFVVGYGMDYQGHYRNLPCIGILNPDNLK</sequence>
<dbReference type="UniPathway" id="UPA00591">
    <property type="reaction ID" value="UER00648"/>
</dbReference>
<dbReference type="OrthoDB" id="9802824at2"/>
<evidence type="ECO:0000256" key="15">
    <source>
        <dbReference type="RuleBase" id="RU364099"/>
    </source>
</evidence>
<evidence type="ECO:0000256" key="11">
    <source>
        <dbReference type="ARBA" id="ARBA00022741"/>
    </source>
</evidence>
<dbReference type="InterPro" id="IPR005904">
    <property type="entry name" value="Hxn_phspho_trans"/>
</dbReference>
<evidence type="ECO:0000256" key="2">
    <source>
        <dbReference type="ARBA" id="ARBA00004496"/>
    </source>
</evidence>
<evidence type="ECO:0000259" key="16">
    <source>
        <dbReference type="Pfam" id="PF00156"/>
    </source>
</evidence>
<evidence type="ECO:0000256" key="8">
    <source>
        <dbReference type="ARBA" id="ARBA00022679"/>
    </source>
</evidence>
<comment type="catalytic activity">
    <reaction evidence="14">
        <text>IMP + diphosphate = hypoxanthine + 5-phospho-alpha-D-ribose 1-diphosphate</text>
        <dbReference type="Rhea" id="RHEA:17973"/>
        <dbReference type="ChEBI" id="CHEBI:17368"/>
        <dbReference type="ChEBI" id="CHEBI:33019"/>
        <dbReference type="ChEBI" id="CHEBI:58017"/>
        <dbReference type="ChEBI" id="CHEBI:58053"/>
        <dbReference type="EC" id="2.4.2.8"/>
    </reaction>
    <physiologicalReaction direction="right-to-left" evidence="14">
        <dbReference type="Rhea" id="RHEA:17975"/>
    </physiologicalReaction>
</comment>
<dbReference type="GO" id="GO:0004422">
    <property type="term" value="F:hypoxanthine phosphoribosyltransferase activity"/>
    <property type="evidence" value="ECO:0007669"/>
    <property type="project" value="InterPro"/>
</dbReference>
<keyword evidence="7 15" id="KW-0328">Glycosyltransferase</keyword>
<keyword evidence="9 15" id="KW-0479">Metal-binding</keyword>
<keyword evidence="12 15" id="KW-0460">Magnesium</keyword>
<comment type="cofactor">
    <cofactor evidence="1 15">
        <name>Mg(2+)</name>
        <dbReference type="ChEBI" id="CHEBI:18420"/>
    </cofactor>
</comment>
<evidence type="ECO:0000256" key="12">
    <source>
        <dbReference type="ARBA" id="ARBA00022842"/>
    </source>
</evidence>
<dbReference type="GO" id="GO:0046100">
    <property type="term" value="P:hypoxanthine metabolic process"/>
    <property type="evidence" value="ECO:0007669"/>
    <property type="project" value="TreeGrafter"/>
</dbReference>
<dbReference type="GO" id="GO:0006166">
    <property type="term" value="P:purine ribonucleoside salvage"/>
    <property type="evidence" value="ECO:0007669"/>
    <property type="project" value="UniProtKB-KW"/>
</dbReference>
<feature type="domain" description="Phosphoribosyltransferase" evidence="16">
    <location>
        <begin position="24"/>
        <end position="168"/>
    </location>
</feature>
<proteinExistence type="inferred from homology"/>
<keyword evidence="6 15" id="KW-0963">Cytoplasm</keyword>
<dbReference type="GO" id="GO:0000166">
    <property type="term" value="F:nucleotide binding"/>
    <property type="evidence" value="ECO:0007669"/>
    <property type="project" value="UniProtKB-KW"/>
</dbReference>
<comment type="subcellular location">
    <subcellularLocation>
        <location evidence="2 15">Cytoplasm</location>
    </subcellularLocation>
</comment>
<dbReference type="SUPFAM" id="SSF53271">
    <property type="entry name" value="PRTase-like"/>
    <property type="match status" value="1"/>
</dbReference>
<keyword evidence="11 15" id="KW-0547">Nucleotide-binding</keyword>
<dbReference type="PANTHER" id="PTHR43340:SF1">
    <property type="entry name" value="HYPOXANTHINE PHOSPHORIBOSYLTRANSFERASE"/>
    <property type="match status" value="1"/>
</dbReference>
<evidence type="ECO:0000256" key="7">
    <source>
        <dbReference type="ARBA" id="ARBA00022676"/>
    </source>
</evidence>
<name>A0A5R8KES1_9BACT</name>
<comment type="pathway">
    <text evidence="3 15">Purine metabolism; IMP biosynthesis via salvage pathway; IMP from hypoxanthine: step 1/1.</text>
</comment>
<comment type="similarity">
    <text evidence="4 15">Belongs to the purine/pyrimidine phosphoribosyltransferase family.</text>
</comment>
<keyword evidence="10 15" id="KW-0660">Purine salvage</keyword>
<comment type="catalytic activity">
    <reaction evidence="13">
        <text>GMP + diphosphate = guanine + 5-phospho-alpha-D-ribose 1-diphosphate</text>
        <dbReference type="Rhea" id="RHEA:25424"/>
        <dbReference type="ChEBI" id="CHEBI:16235"/>
        <dbReference type="ChEBI" id="CHEBI:33019"/>
        <dbReference type="ChEBI" id="CHEBI:58017"/>
        <dbReference type="ChEBI" id="CHEBI:58115"/>
        <dbReference type="EC" id="2.4.2.8"/>
    </reaction>
    <physiologicalReaction direction="right-to-left" evidence="13">
        <dbReference type="Rhea" id="RHEA:25426"/>
    </physiologicalReaction>
</comment>
<dbReference type="NCBIfam" id="TIGR01203">
    <property type="entry name" value="HGPRTase"/>
    <property type="match status" value="1"/>
</dbReference>
<evidence type="ECO:0000256" key="13">
    <source>
        <dbReference type="ARBA" id="ARBA00048811"/>
    </source>
</evidence>
<dbReference type="GO" id="GO:0000287">
    <property type="term" value="F:magnesium ion binding"/>
    <property type="evidence" value="ECO:0007669"/>
    <property type="project" value="TreeGrafter"/>
</dbReference>
<dbReference type="EC" id="2.4.2.8" evidence="5 15"/>
<dbReference type="GO" id="GO:0032264">
    <property type="term" value="P:IMP salvage"/>
    <property type="evidence" value="ECO:0007669"/>
    <property type="project" value="UniProtKB-UniPathway"/>
</dbReference>
<dbReference type="GO" id="GO:0052657">
    <property type="term" value="F:guanine phosphoribosyltransferase activity"/>
    <property type="evidence" value="ECO:0007669"/>
    <property type="project" value="RHEA"/>
</dbReference>
<evidence type="ECO:0000256" key="6">
    <source>
        <dbReference type="ARBA" id="ARBA00022490"/>
    </source>
</evidence>
<dbReference type="InterPro" id="IPR050408">
    <property type="entry name" value="HGPRT"/>
</dbReference>
<evidence type="ECO:0000256" key="10">
    <source>
        <dbReference type="ARBA" id="ARBA00022726"/>
    </source>
</evidence>
<gene>
    <name evidence="17" type="primary">hpt</name>
    <name evidence="17" type="ORF">FEM03_10630</name>
</gene>
<evidence type="ECO:0000256" key="3">
    <source>
        <dbReference type="ARBA" id="ARBA00004669"/>
    </source>
</evidence>